<feature type="domain" description="UBR-type" evidence="6">
    <location>
        <begin position="30"/>
        <end position="102"/>
    </location>
</feature>
<evidence type="ECO:0000313" key="7">
    <source>
        <dbReference type="EMBL" id="OVF09495.1"/>
    </source>
</evidence>
<dbReference type="InterPro" id="IPR040204">
    <property type="entry name" value="UBR7"/>
</dbReference>
<dbReference type="GO" id="GO:0005737">
    <property type="term" value="C:cytoplasm"/>
    <property type="evidence" value="ECO:0007669"/>
    <property type="project" value="TreeGrafter"/>
</dbReference>
<dbReference type="PROSITE" id="PS51157">
    <property type="entry name" value="ZF_UBR"/>
    <property type="match status" value="1"/>
</dbReference>
<gene>
    <name evidence="7" type="ORF">A9F13_05g03157</name>
</gene>
<dbReference type="GO" id="GO:0061630">
    <property type="term" value="F:ubiquitin protein ligase activity"/>
    <property type="evidence" value="ECO:0007669"/>
    <property type="project" value="InterPro"/>
</dbReference>
<dbReference type="AlphaFoldDB" id="A0AA91Q204"/>
<accession>A0AA91Q204</accession>
<dbReference type="InterPro" id="IPR047506">
    <property type="entry name" value="UBR7-like_UBR-box"/>
</dbReference>
<organism evidence="7 8">
    <name type="scientific">Clavispora lusitaniae</name>
    <name type="common">Candida lusitaniae</name>
    <dbReference type="NCBI Taxonomy" id="36911"/>
    <lineage>
        <taxon>Eukaryota</taxon>
        <taxon>Fungi</taxon>
        <taxon>Dikarya</taxon>
        <taxon>Ascomycota</taxon>
        <taxon>Saccharomycotina</taxon>
        <taxon>Pichiomycetes</taxon>
        <taxon>Metschnikowiaceae</taxon>
        <taxon>Clavispora</taxon>
    </lineage>
</organism>
<feature type="region of interest" description="Disordered" evidence="5">
    <location>
        <begin position="103"/>
        <end position="122"/>
    </location>
</feature>
<dbReference type="PANTHER" id="PTHR13513:SF9">
    <property type="entry name" value="E3 UBIQUITIN-PROTEIN LIGASE UBR7-RELATED"/>
    <property type="match status" value="1"/>
</dbReference>
<sequence>MADSVTAVDYLEQQLSLERQAREIMPYEPDCCTYPRLLRQLVFACLTCRRHNNGANVAVCYSCSIQCHSTHELVELFSKRNVACDCGTTRMGNGAGCRLRANAPGNDDSGSGSRVPRLRTGSSSLLEPVHVSSLDLQADDIPVSDNVYNQNYRGRFCSCHVLYDPEKETGTMHQCYLGNVCGEDWFHQECIMGVKKEEKKEKNEKNEEKKEAKNEAKNEEKEIGNEIKEDNKKNIKVENEKNAVKTETTSDLVKTETTSDLVKDQTSNKISVDPTETESSDAPFFPSLDSFSEFVCWQCVQSHKEAFKQLAQHANIVAHKLPHVSVDNAIEWKKHYDAFVGEEPPLKKGPNETPFSVMFAPDFKEELTRLKENLDDKSPLAKLLQEFPFLHGEDPTYEPENDTDSVSSGASLFELGSNALSSLPAPQAIEGLHAYGKMKEKLRDFFKTFVDQKKVVTEEEVREFFGNMDK</sequence>
<dbReference type="InterPro" id="IPR003126">
    <property type="entry name" value="Znf_UBR"/>
</dbReference>
<feature type="zinc finger region" description="UBR-type" evidence="4">
    <location>
        <begin position="30"/>
        <end position="102"/>
    </location>
</feature>
<evidence type="ECO:0000256" key="4">
    <source>
        <dbReference type="PROSITE-ProRule" id="PRU00508"/>
    </source>
</evidence>
<dbReference type="CDD" id="cd19677">
    <property type="entry name" value="UBR-box_UBR7"/>
    <property type="match status" value="1"/>
</dbReference>
<evidence type="ECO:0000256" key="1">
    <source>
        <dbReference type="ARBA" id="ARBA00022723"/>
    </source>
</evidence>
<dbReference type="PANTHER" id="PTHR13513">
    <property type="entry name" value="E3 UBIQUITIN-PROTEIN LIGASE UBR7"/>
    <property type="match status" value="1"/>
</dbReference>
<evidence type="ECO:0000313" key="8">
    <source>
        <dbReference type="Proteomes" id="UP000195602"/>
    </source>
</evidence>
<name>A0AA91Q204_CLALS</name>
<keyword evidence="3" id="KW-0862">Zinc</keyword>
<dbReference type="KEGG" id="clus:A9F13_05g03157"/>
<keyword evidence="2" id="KW-0863">Zinc-finger</keyword>
<evidence type="ECO:0000256" key="2">
    <source>
        <dbReference type="ARBA" id="ARBA00022771"/>
    </source>
</evidence>
<dbReference type="EMBL" id="LYUB02000005">
    <property type="protein sequence ID" value="OVF09495.1"/>
    <property type="molecule type" value="Genomic_DNA"/>
</dbReference>
<dbReference type="Pfam" id="PF02207">
    <property type="entry name" value="zf-UBR"/>
    <property type="match status" value="1"/>
</dbReference>
<dbReference type="Proteomes" id="UP000195602">
    <property type="component" value="Unassembled WGS sequence"/>
</dbReference>
<proteinExistence type="predicted"/>
<dbReference type="GO" id="GO:0008270">
    <property type="term" value="F:zinc ion binding"/>
    <property type="evidence" value="ECO:0007669"/>
    <property type="project" value="UniProtKB-KW"/>
</dbReference>
<feature type="compositionally biased region" description="Polar residues" evidence="5">
    <location>
        <begin position="246"/>
        <end position="270"/>
    </location>
</feature>
<evidence type="ECO:0000256" key="5">
    <source>
        <dbReference type="SAM" id="MobiDB-lite"/>
    </source>
</evidence>
<evidence type="ECO:0000259" key="6">
    <source>
        <dbReference type="PROSITE" id="PS51157"/>
    </source>
</evidence>
<reference evidence="7 8" key="1">
    <citation type="submission" date="2017-04" db="EMBL/GenBank/DDBJ databases">
        <title>Draft genome of the yeast Clavispora lusitaniae type strain CBS 6936.</title>
        <authorList>
            <person name="Durrens P."/>
            <person name="Klopp C."/>
            <person name="Biteau N."/>
            <person name="Fitton-Ouhabi V."/>
            <person name="Dementhon K."/>
            <person name="Accoceberry I."/>
            <person name="Sherman D.J."/>
            <person name="Noel T."/>
        </authorList>
    </citation>
    <scope>NUCLEOTIDE SEQUENCE [LARGE SCALE GENOMIC DNA]</scope>
    <source>
        <strain evidence="7 8">CBS 6936</strain>
    </source>
</reference>
<keyword evidence="1" id="KW-0479">Metal-binding</keyword>
<evidence type="ECO:0000256" key="3">
    <source>
        <dbReference type="ARBA" id="ARBA00022833"/>
    </source>
</evidence>
<feature type="region of interest" description="Disordered" evidence="5">
    <location>
        <begin position="197"/>
        <end position="225"/>
    </location>
</feature>
<feature type="region of interest" description="Disordered" evidence="5">
    <location>
        <begin position="244"/>
        <end position="281"/>
    </location>
</feature>
<dbReference type="SMART" id="SM00396">
    <property type="entry name" value="ZnF_UBR1"/>
    <property type="match status" value="1"/>
</dbReference>
<protein>
    <recommendedName>
        <fullName evidence="6">UBR-type domain-containing protein</fullName>
    </recommendedName>
</protein>
<comment type="caution">
    <text evidence="7">The sequence shown here is derived from an EMBL/GenBank/DDBJ whole genome shotgun (WGS) entry which is preliminary data.</text>
</comment>